<dbReference type="EMBL" id="GBXM01045188">
    <property type="protein sequence ID" value="JAH63389.1"/>
    <property type="molecule type" value="Transcribed_RNA"/>
</dbReference>
<proteinExistence type="predicted"/>
<accession>A0A0E9UBZ3</accession>
<reference evidence="1" key="1">
    <citation type="submission" date="2014-11" db="EMBL/GenBank/DDBJ databases">
        <authorList>
            <person name="Amaro Gonzalez C."/>
        </authorList>
    </citation>
    <scope>NUCLEOTIDE SEQUENCE</scope>
</reference>
<protein>
    <submittedName>
        <fullName evidence="1">Uncharacterized protein</fullName>
    </submittedName>
</protein>
<reference evidence="1" key="2">
    <citation type="journal article" date="2015" name="Fish Shellfish Immunol.">
        <title>Early steps in the European eel (Anguilla anguilla)-Vibrio vulnificus interaction in the gills: Role of the RtxA13 toxin.</title>
        <authorList>
            <person name="Callol A."/>
            <person name="Pajuelo D."/>
            <person name="Ebbesson L."/>
            <person name="Teles M."/>
            <person name="MacKenzie S."/>
            <person name="Amaro C."/>
        </authorList>
    </citation>
    <scope>NUCLEOTIDE SEQUENCE</scope>
</reference>
<organism evidence="1">
    <name type="scientific">Anguilla anguilla</name>
    <name type="common">European freshwater eel</name>
    <name type="synonym">Muraena anguilla</name>
    <dbReference type="NCBI Taxonomy" id="7936"/>
    <lineage>
        <taxon>Eukaryota</taxon>
        <taxon>Metazoa</taxon>
        <taxon>Chordata</taxon>
        <taxon>Craniata</taxon>
        <taxon>Vertebrata</taxon>
        <taxon>Euteleostomi</taxon>
        <taxon>Actinopterygii</taxon>
        <taxon>Neopterygii</taxon>
        <taxon>Teleostei</taxon>
        <taxon>Anguilliformes</taxon>
        <taxon>Anguillidae</taxon>
        <taxon>Anguilla</taxon>
    </lineage>
</organism>
<name>A0A0E9UBZ3_ANGAN</name>
<sequence>MPSKQSSCFLCVTIFWSSGLRPLG</sequence>
<dbReference type="EMBL" id="GBXM01059030">
    <property type="protein sequence ID" value="JAH49547.1"/>
    <property type="molecule type" value="Transcribed_RNA"/>
</dbReference>
<dbReference type="AlphaFoldDB" id="A0A0E9UBZ3"/>
<evidence type="ECO:0000313" key="1">
    <source>
        <dbReference type="EMBL" id="JAH63389.1"/>
    </source>
</evidence>